<dbReference type="InterPro" id="IPR005545">
    <property type="entry name" value="YCII"/>
</dbReference>
<dbReference type="SUPFAM" id="SSF54909">
    <property type="entry name" value="Dimeric alpha+beta barrel"/>
    <property type="match status" value="1"/>
</dbReference>
<dbReference type="AlphaFoldDB" id="A0A382D061"/>
<gene>
    <name evidence="2" type="ORF">METZ01_LOCUS183811</name>
</gene>
<proteinExistence type="predicted"/>
<reference evidence="2" key="1">
    <citation type="submission" date="2018-05" db="EMBL/GenBank/DDBJ databases">
        <authorList>
            <person name="Lanie J.A."/>
            <person name="Ng W.-L."/>
            <person name="Kazmierczak K.M."/>
            <person name="Andrzejewski T.M."/>
            <person name="Davidsen T.M."/>
            <person name="Wayne K.J."/>
            <person name="Tettelin H."/>
            <person name="Glass J.I."/>
            <person name="Rusch D."/>
            <person name="Podicherti R."/>
            <person name="Tsui H.-C.T."/>
            <person name="Winkler M.E."/>
        </authorList>
    </citation>
    <scope>NUCLEOTIDE SEQUENCE</scope>
</reference>
<sequence length="69" mass="7654">MAKLDAAGRIRYGGPLVNHSQDMVGSLIIIEAESLDDAKATYAEDPYVIHNVFEQYEVVETMPVFPRGN</sequence>
<name>A0A382D061_9ZZZZ</name>
<dbReference type="Pfam" id="PF03795">
    <property type="entry name" value="YCII"/>
    <property type="match status" value="1"/>
</dbReference>
<dbReference type="Gene3D" id="3.30.70.1060">
    <property type="entry name" value="Dimeric alpha+beta barrel"/>
    <property type="match status" value="1"/>
</dbReference>
<dbReference type="InterPro" id="IPR011008">
    <property type="entry name" value="Dimeric_a/b-barrel"/>
</dbReference>
<protein>
    <recommendedName>
        <fullName evidence="1">YCII-related domain-containing protein</fullName>
    </recommendedName>
</protein>
<organism evidence="2">
    <name type="scientific">marine metagenome</name>
    <dbReference type="NCBI Taxonomy" id="408172"/>
    <lineage>
        <taxon>unclassified sequences</taxon>
        <taxon>metagenomes</taxon>
        <taxon>ecological metagenomes</taxon>
    </lineage>
</organism>
<evidence type="ECO:0000313" key="2">
    <source>
        <dbReference type="EMBL" id="SVB30957.1"/>
    </source>
</evidence>
<dbReference type="EMBL" id="UINC01036653">
    <property type="protein sequence ID" value="SVB30957.1"/>
    <property type="molecule type" value="Genomic_DNA"/>
</dbReference>
<evidence type="ECO:0000259" key="1">
    <source>
        <dbReference type="Pfam" id="PF03795"/>
    </source>
</evidence>
<accession>A0A382D061</accession>
<feature type="domain" description="YCII-related" evidence="1">
    <location>
        <begin position="3"/>
        <end position="60"/>
    </location>
</feature>